<reference evidence="8 9" key="1">
    <citation type="submission" date="2015-08" db="EMBL/GenBank/DDBJ databases">
        <title>Complete genome sequence of Sulfurifustis variabilis.</title>
        <authorList>
            <person name="Miura A."/>
            <person name="Kojima H."/>
            <person name="Fukui M."/>
        </authorList>
    </citation>
    <scope>NUCLEOTIDE SEQUENCE [LARGE SCALE GENOMIC DNA]</scope>
    <source>
        <strain evidence="9">skN76</strain>
    </source>
</reference>
<comment type="cofactor">
    <cofactor evidence="6">
        <name>Mg(2+)</name>
        <dbReference type="ChEBI" id="CHEBI:18420"/>
    </cofactor>
</comment>
<evidence type="ECO:0000256" key="3">
    <source>
        <dbReference type="ARBA" id="ARBA00022722"/>
    </source>
</evidence>
<proteinExistence type="inferred from homology"/>
<dbReference type="EC" id="3.1.21.7" evidence="6"/>
<evidence type="ECO:0000256" key="2">
    <source>
        <dbReference type="ARBA" id="ARBA00022490"/>
    </source>
</evidence>
<dbReference type="GO" id="GO:0003727">
    <property type="term" value="F:single-stranded RNA binding"/>
    <property type="evidence" value="ECO:0007669"/>
    <property type="project" value="TreeGrafter"/>
</dbReference>
<keyword evidence="2 6" id="KW-0963">Cytoplasm</keyword>
<feature type="binding site" evidence="6">
    <location>
        <position position="42"/>
    </location>
    <ligand>
        <name>Mg(2+)</name>
        <dbReference type="ChEBI" id="CHEBI:18420"/>
    </ligand>
</feature>
<keyword evidence="6" id="KW-0479">Metal-binding</keyword>
<keyword evidence="6" id="KW-0227">DNA damage</keyword>
<dbReference type="AlphaFoldDB" id="A0A1B4V3N9"/>
<dbReference type="Gene3D" id="3.30.2170.10">
    <property type="entry name" value="archaeoglobus fulgidus dsm 4304 superfamily"/>
    <property type="match status" value="1"/>
</dbReference>
<keyword evidence="3 6" id="KW-0540">Nuclease</keyword>
<keyword evidence="5 6" id="KW-0378">Hydrolase</keyword>
<evidence type="ECO:0000256" key="7">
    <source>
        <dbReference type="SAM" id="MobiDB-lite"/>
    </source>
</evidence>
<dbReference type="NCBIfam" id="NF008629">
    <property type="entry name" value="PRK11617.1"/>
    <property type="match status" value="1"/>
</dbReference>
<dbReference type="GO" id="GO:0016891">
    <property type="term" value="F:RNA endonuclease activity producing 5'-phosphomonoesters, hydrolytic mechanism"/>
    <property type="evidence" value="ECO:0007669"/>
    <property type="project" value="TreeGrafter"/>
</dbReference>
<evidence type="ECO:0000313" key="9">
    <source>
        <dbReference type="Proteomes" id="UP000218899"/>
    </source>
</evidence>
<feature type="region of interest" description="Disordered" evidence="7">
    <location>
        <begin position="216"/>
        <end position="239"/>
    </location>
</feature>
<evidence type="ECO:0000256" key="5">
    <source>
        <dbReference type="ARBA" id="ARBA00022801"/>
    </source>
</evidence>
<dbReference type="GO" id="GO:0005737">
    <property type="term" value="C:cytoplasm"/>
    <property type="evidence" value="ECO:0007669"/>
    <property type="project" value="UniProtKB-SubCell"/>
</dbReference>
<gene>
    <name evidence="6" type="primary">nfi</name>
    <name evidence="8" type="ORF">SVA_0541</name>
</gene>
<dbReference type="CDD" id="cd06559">
    <property type="entry name" value="Endonuclease_V"/>
    <property type="match status" value="1"/>
</dbReference>
<dbReference type="OrthoDB" id="9790916at2"/>
<dbReference type="PANTHER" id="PTHR28511">
    <property type="entry name" value="ENDONUCLEASE V"/>
    <property type="match status" value="1"/>
</dbReference>
<comment type="catalytic activity">
    <reaction evidence="6">
        <text>Endonucleolytic cleavage at apurinic or apyrimidinic sites to products with a 5'-phosphate.</text>
        <dbReference type="EC" id="3.1.21.7"/>
    </reaction>
</comment>
<dbReference type="KEGG" id="sva:SVA_0541"/>
<dbReference type="EMBL" id="AP014936">
    <property type="protein sequence ID" value="BAU47122.1"/>
    <property type="molecule type" value="Genomic_DNA"/>
</dbReference>
<evidence type="ECO:0000256" key="1">
    <source>
        <dbReference type="ARBA" id="ARBA00004496"/>
    </source>
</evidence>
<feature type="binding site" evidence="6">
    <location>
        <position position="110"/>
    </location>
    <ligand>
        <name>Mg(2+)</name>
        <dbReference type="ChEBI" id="CHEBI:18420"/>
    </ligand>
</feature>
<name>A0A1B4V3N9_9GAMM</name>
<dbReference type="InterPro" id="IPR007581">
    <property type="entry name" value="Endonuclease-V"/>
</dbReference>
<comment type="subcellular location">
    <subcellularLocation>
        <location evidence="1 6">Cytoplasm</location>
    </subcellularLocation>
</comment>
<dbReference type="HAMAP" id="MF_00801">
    <property type="entry name" value="Endonuclease_5"/>
    <property type="match status" value="1"/>
</dbReference>
<evidence type="ECO:0000313" key="8">
    <source>
        <dbReference type="EMBL" id="BAU47122.1"/>
    </source>
</evidence>
<keyword evidence="9" id="KW-1185">Reference proteome</keyword>
<comment type="function">
    <text evidence="6">DNA repair enzyme involved in the repair of deaminated bases. Selectively cleaves double-stranded DNA at the second phosphodiester bond 3' to a deoxyinosine leaving behind the intact lesion on the nicked DNA.</text>
</comment>
<evidence type="ECO:0000256" key="6">
    <source>
        <dbReference type="HAMAP-Rule" id="MF_00801"/>
    </source>
</evidence>
<dbReference type="GO" id="GO:0043737">
    <property type="term" value="F:deoxyribonuclease V activity"/>
    <property type="evidence" value="ECO:0007669"/>
    <property type="project" value="UniProtKB-UniRule"/>
</dbReference>
<dbReference type="Proteomes" id="UP000218899">
    <property type="component" value="Chromosome"/>
</dbReference>
<sequence length="239" mass="26262">MRALTHRWPTSVTQARALQERLRERVVCTDRLRRVRYVAGVDVGFEAEGEITRAAVAVLGFPDLRLREYAIVRRRTRFPYVPGYLGFRELPAVLEALKRLQLRPDLLVCDAQGYAHPRRVGLASHLGLVAGLPSIGAAKSRLIGTHAPVPRRRGCWRPLLDAGEIIGAALRTRTGVKPVYVSIGHRVSLPTAIGYVLRLTPRYRLPETTRAAHALASHGEPLRTNSATGRHAAGSPSGA</sequence>
<comment type="similarity">
    <text evidence="6">Belongs to the endonuclease V family.</text>
</comment>
<keyword evidence="6" id="KW-0234">DNA repair</keyword>
<accession>A0A1B4V3N9</accession>
<keyword evidence="6" id="KW-0460">Magnesium</keyword>
<dbReference type="Pfam" id="PF04493">
    <property type="entry name" value="Endonuclease_5"/>
    <property type="match status" value="1"/>
</dbReference>
<feature type="site" description="Interaction with target DNA" evidence="6">
    <location>
        <position position="80"/>
    </location>
</feature>
<organism evidence="8 9">
    <name type="scientific">Sulfurifustis variabilis</name>
    <dbReference type="NCBI Taxonomy" id="1675686"/>
    <lineage>
        <taxon>Bacteria</taxon>
        <taxon>Pseudomonadati</taxon>
        <taxon>Pseudomonadota</taxon>
        <taxon>Gammaproteobacteria</taxon>
        <taxon>Acidiferrobacterales</taxon>
        <taxon>Acidiferrobacteraceae</taxon>
        <taxon>Sulfurifustis</taxon>
    </lineage>
</organism>
<dbReference type="GO" id="GO:0000287">
    <property type="term" value="F:magnesium ion binding"/>
    <property type="evidence" value="ECO:0007669"/>
    <property type="project" value="UniProtKB-UniRule"/>
</dbReference>
<dbReference type="GO" id="GO:0006281">
    <property type="term" value="P:DNA repair"/>
    <property type="evidence" value="ECO:0007669"/>
    <property type="project" value="UniProtKB-UniRule"/>
</dbReference>
<keyword evidence="4 6" id="KW-0255">Endonuclease</keyword>
<protein>
    <recommendedName>
        <fullName evidence="6">Endonuclease V</fullName>
        <ecNumber evidence="6">3.1.21.7</ecNumber>
    </recommendedName>
    <alternativeName>
        <fullName evidence="6">Deoxyinosine 3'endonuclease</fullName>
    </alternativeName>
    <alternativeName>
        <fullName evidence="6">Deoxyribonuclease V</fullName>
        <shortName evidence="6">DNase V</shortName>
    </alternativeName>
</protein>
<evidence type="ECO:0000256" key="4">
    <source>
        <dbReference type="ARBA" id="ARBA00022759"/>
    </source>
</evidence>
<dbReference type="PANTHER" id="PTHR28511:SF1">
    <property type="entry name" value="ENDONUCLEASE V"/>
    <property type="match status" value="1"/>
</dbReference>